<organism evidence="1 2">
    <name type="scientific">Albula glossodonta</name>
    <name type="common">roundjaw bonefish</name>
    <dbReference type="NCBI Taxonomy" id="121402"/>
    <lineage>
        <taxon>Eukaryota</taxon>
        <taxon>Metazoa</taxon>
        <taxon>Chordata</taxon>
        <taxon>Craniata</taxon>
        <taxon>Vertebrata</taxon>
        <taxon>Euteleostomi</taxon>
        <taxon>Actinopterygii</taxon>
        <taxon>Neopterygii</taxon>
        <taxon>Teleostei</taxon>
        <taxon>Albuliformes</taxon>
        <taxon>Albulidae</taxon>
        <taxon>Albula</taxon>
    </lineage>
</organism>
<accession>A0A8T2P170</accession>
<proteinExistence type="predicted"/>
<comment type="caution">
    <text evidence="1">The sequence shown here is derived from an EMBL/GenBank/DDBJ whole genome shotgun (WGS) entry which is preliminary data.</text>
</comment>
<dbReference type="Proteomes" id="UP000824540">
    <property type="component" value="Unassembled WGS sequence"/>
</dbReference>
<name>A0A8T2P170_9TELE</name>
<evidence type="ECO:0000313" key="1">
    <source>
        <dbReference type="EMBL" id="KAG9346079.1"/>
    </source>
</evidence>
<dbReference type="AlphaFoldDB" id="A0A8T2P170"/>
<keyword evidence="2" id="KW-1185">Reference proteome</keyword>
<evidence type="ECO:0000313" key="2">
    <source>
        <dbReference type="Proteomes" id="UP000824540"/>
    </source>
</evidence>
<sequence length="288" mass="30737">MPVFLDVPVLIQCRRGQGWHVSWEEISPAYSLIVSREGPLPEVPTRELRETMTSCVTGPPTQSPPTLNPLPAPTLKPVPLSIPLSVNKKVRNECSRFLLCQVSRGPVERRGFRFSSAASNSVFAGASEMATRPSLSEGVLSFVQAEPGVGWAACRPVPLSSLVLSSLVLVILILLSVRQGCAGPDLPVAIQPLLHHLGDQGVVPPPGALLQCHQHPAVRHAAVQPLPQQLLLLLLWQEGDGDIIIRVEVGARASIVVAVVLHGHQCGEMAPGVTKSDGAFPAEALFPQ</sequence>
<dbReference type="OrthoDB" id="10657682at2759"/>
<reference evidence="1" key="1">
    <citation type="thesis" date="2021" institute="BYU ScholarsArchive" country="Provo, UT, USA">
        <title>Applications of and Algorithms for Genome Assembly and Genomic Analyses with an Emphasis on Marine Teleosts.</title>
        <authorList>
            <person name="Pickett B.D."/>
        </authorList>
    </citation>
    <scope>NUCLEOTIDE SEQUENCE</scope>
    <source>
        <strain evidence="1">HI-2016</strain>
    </source>
</reference>
<protein>
    <submittedName>
        <fullName evidence="1">Uncharacterized protein</fullName>
    </submittedName>
</protein>
<gene>
    <name evidence="1" type="ORF">JZ751_007897</name>
</gene>
<dbReference type="EMBL" id="JAFBMS010000016">
    <property type="protein sequence ID" value="KAG9346079.1"/>
    <property type="molecule type" value="Genomic_DNA"/>
</dbReference>